<comment type="caution">
    <text evidence="2">The sequence shown here is derived from an EMBL/GenBank/DDBJ whole genome shotgun (WGS) entry which is preliminary data.</text>
</comment>
<proteinExistence type="predicted"/>
<sequence length="241" mass="25887">MTKLRKLSGVLVRRNLWRAIAFDVIAPSVVLAALVAIGMILRWPAWWAAVCSALTLLVVASVVANVVWFKRGSVTMGTDDANPWIRLIVATLMTGAVAATVAVGYVRVISPSRDVDKDSLEVVRIATAMAEATSSFSPLDPNASLNRAAALMAPGRFNAFKQRYSKATAAMAKNMVSADVEFVAAGVEGINQSAARVAVLMRGTQSRPDIDAHHTVIALQVLLAKEKGRWLVIDALPINRR</sequence>
<organism evidence="2 3">
    <name type="scientific">Mycobacterium helveticum</name>
    <dbReference type="NCBI Taxonomy" id="2592811"/>
    <lineage>
        <taxon>Bacteria</taxon>
        <taxon>Bacillati</taxon>
        <taxon>Actinomycetota</taxon>
        <taxon>Actinomycetes</taxon>
        <taxon>Mycobacteriales</taxon>
        <taxon>Mycobacteriaceae</taxon>
        <taxon>Mycobacterium</taxon>
    </lineage>
</organism>
<gene>
    <name evidence="2" type="ORF">FPZ47_12050</name>
</gene>
<feature type="transmembrane region" description="Helical" evidence="1">
    <location>
        <begin position="20"/>
        <end position="40"/>
    </location>
</feature>
<dbReference type="EMBL" id="VMQU01000042">
    <property type="protein sequence ID" value="TVS89396.1"/>
    <property type="molecule type" value="Genomic_DNA"/>
</dbReference>
<keyword evidence="1" id="KW-0472">Membrane</keyword>
<name>A0A557XTU2_9MYCO</name>
<dbReference type="RefSeq" id="WP_144949220.1">
    <property type="nucleotide sequence ID" value="NZ_VMQU01000042.1"/>
</dbReference>
<keyword evidence="3" id="KW-1185">Reference proteome</keyword>
<keyword evidence="1" id="KW-1133">Transmembrane helix</keyword>
<keyword evidence="1" id="KW-0812">Transmembrane</keyword>
<dbReference type="Proteomes" id="UP000320513">
    <property type="component" value="Unassembled WGS sequence"/>
</dbReference>
<dbReference type="OrthoDB" id="4761631at2"/>
<protein>
    <submittedName>
        <fullName evidence="2">Uncharacterized protein</fullName>
    </submittedName>
</protein>
<feature type="transmembrane region" description="Helical" evidence="1">
    <location>
        <begin position="46"/>
        <end position="67"/>
    </location>
</feature>
<dbReference type="AlphaFoldDB" id="A0A557XTU2"/>
<evidence type="ECO:0000313" key="3">
    <source>
        <dbReference type="Proteomes" id="UP000320513"/>
    </source>
</evidence>
<evidence type="ECO:0000313" key="2">
    <source>
        <dbReference type="EMBL" id="TVS89396.1"/>
    </source>
</evidence>
<evidence type="ECO:0000256" key="1">
    <source>
        <dbReference type="SAM" id="Phobius"/>
    </source>
</evidence>
<accession>A0A557XTU2</accession>
<feature type="transmembrane region" description="Helical" evidence="1">
    <location>
        <begin position="87"/>
        <end position="106"/>
    </location>
</feature>
<reference evidence="2 3" key="1">
    <citation type="submission" date="2019-07" db="EMBL/GenBank/DDBJ databases">
        <title>New Mycobacterium species.</title>
        <authorList>
            <person name="Tortoli E."/>
            <person name="Ghielmetti G."/>
            <person name="Friedel U."/>
            <person name="Trovato A."/>
        </authorList>
    </citation>
    <scope>NUCLEOTIDE SEQUENCE [LARGE SCALE GENOMIC DNA]</scope>
    <source>
        <strain evidence="2 3">16-83</strain>
    </source>
</reference>